<accession>A0A923L7Z5</accession>
<gene>
    <name evidence="2" type="ORF">H8S33_14735</name>
</gene>
<organism evidence="2 3">
    <name type="scientific">Ornithinibacillus hominis</name>
    <dbReference type="NCBI Taxonomy" id="2763055"/>
    <lineage>
        <taxon>Bacteria</taxon>
        <taxon>Bacillati</taxon>
        <taxon>Bacillota</taxon>
        <taxon>Bacilli</taxon>
        <taxon>Bacillales</taxon>
        <taxon>Bacillaceae</taxon>
        <taxon>Ornithinibacillus</taxon>
    </lineage>
</organism>
<keyword evidence="1" id="KW-0472">Membrane</keyword>
<dbReference type="EMBL" id="JACOOL010000011">
    <property type="protein sequence ID" value="MBC5638051.1"/>
    <property type="molecule type" value="Genomic_DNA"/>
</dbReference>
<comment type="caution">
    <text evidence="2">The sequence shown here is derived from an EMBL/GenBank/DDBJ whole genome shotgun (WGS) entry which is preliminary data.</text>
</comment>
<dbReference type="AlphaFoldDB" id="A0A923L7Z5"/>
<dbReference type="RefSeq" id="WP_186870759.1">
    <property type="nucleotide sequence ID" value="NZ_JACOOL010000011.1"/>
</dbReference>
<reference evidence="2" key="1">
    <citation type="submission" date="2020-08" db="EMBL/GenBank/DDBJ databases">
        <title>Genome public.</title>
        <authorList>
            <person name="Liu C."/>
            <person name="Sun Q."/>
        </authorList>
    </citation>
    <scope>NUCLEOTIDE SEQUENCE</scope>
    <source>
        <strain evidence="2">BX22</strain>
    </source>
</reference>
<evidence type="ECO:0000313" key="2">
    <source>
        <dbReference type="EMBL" id="MBC5638051.1"/>
    </source>
</evidence>
<evidence type="ECO:0000313" key="3">
    <source>
        <dbReference type="Proteomes" id="UP000637359"/>
    </source>
</evidence>
<evidence type="ECO:0000256" key="1">
    <source>
        <dbReference type="SAM" id="Phobius"/>
    </source>
</evidence>
<feature type="transmembrane region" description="Helical" evidence="1">
    <location>
        <begin position="124"/>
        <end position="141"/>
    </location>
</feature>
<protein>
    <submittedName>
        <fullName evidence="2">Uncharacterized protein</fullName>
    </submittedName>
</protein>
<name>A0A923L7Z5_9BACI</name>
<keyword evidence="1" id="KW-0812">Transmembrane</keyword>
<keyword evidence="3" id="KW-1185">Reference proteome</keyword>
<dbReference type="Proteomes" id="UP000637359">
    <property type="component" value="Unassembled WGS sequence"/>
</dbReference>
<sequence length="145" mass="17033">MGRKNRQDYQLDGFSQEISQTVQQLGDLRELDLENYISKLIRRSDSKKFACEIIRCLEMINDQGMKITEKDKKKNAAKIEELKESMQKKSLTPMEKRFIYEEIADLIREMESIRRYWLQKSLTSFKYVGAAGAVLGAALLFRKRK</sequence>
<keyword evidence="1" id="KW-1133">Transmembrane helix</keyword>
<proteinExistence type="predicted"/>